<comment type="caution">
    <text evidence="2">The sequence shown here is derived from an EMBL/GenBank/DDBJ whole genome shotgun (WGS) entry which is preliminary data.</text>
</comment>
<dbReference type="AlphaFoldDB" id="A0AAV6GC19"/>
<dbReference type="EMBL" id="JADWDJ010000012">
    <property type="protein sequence ID" value="KAG5272079.1"/>
    <property type="molecule type" value="Genomic_DNA"/>
</dbReference>
<protein>
    <recommendedName>
        <fullName evidence="4">Secreted protein</fullName>
    </recommendedName>
</protein>
<evidence type="ECO:0008006" key="4">
    <source>
        <dbReference type="Google" id="ProtNLM"/>
    </source>
</evidence>
<organism evidence="2 3">
    <name type="scientific">Alosa alosa</name>
    <name type="common">allis shad</name>
    <dbReference type="NCBI Taxonomy" id="278164"/>
    <lineage>
        <taxon>Eukaryota</taxon>
        <taxon>Metazoa</taxon>
        <taxon>Chordata</taxon>
        <taxon>Craniata</taxon>
        <taxon>Vertebrata</taxon>
        <taxon>Euteleostomi</taxon>
        <taxon>Actinopterygii</taxon>
        <taxon>Neopterygii</taxon>
        <taxon>Teleostei</taxon>
        <taxon>Clupei</taxon>
        <taxon>Clupeiformes</taxon>
        <taxon>Clupeoidei</taxon>
        <taxon>Clupeidae</taxon>
        <taxon>Alosa</taxon>
    </lineage>
</organism>
<evidence type="ECO:0000313" key="3">
    <source>
        <dbReference type="Proteomes" id="UP000823561"/>
    </source>
</evidence>
<feature type="signal peptide" evidence="1">
    <location>
        <begin position="1"/>
        <end position="23"/>
    </location>
</feature>
<evidence type="ECO:0000313" key="2">
    <source>
        <dbReference type="EMBL" id="KAG5272079.1"/>
    </source>
</evidence>
<keyword evidence="3" id="KW-1185">Reference proteome</keyword>
<keyword evidence="1" id="KW-0732">Signal</keyword>
<name>A0AAV6GC19_9TELE</name>
<reference evidence="2" key="1">
    <citation type="submission" date="2020-10" db="EMBL/GenBank/DDBJ databases">
        <title>Chromosome-scale genome assembly of the Allis shad, Alosa alosa.</title>
        <authorList>
            <person name="Margot Z."/>
            <person name="Christophe K."/>
            <person name="Cabau C."/>
            <person name="Louis A."/>
            <person name="Berthelot C."/>
            <person name="Parey E."/>
            <person name="Roest Crollius H."/>
            <person name="Montfort J."/>
            <person name="Robinson-Rechavi M."/>
            <person name="Bucao C."/>
            <person name="Bouchez O."/>
            <person name="Gislard M."/>
            <person name="Lluch J."/>
            <person name="Milhes M."/>
            <person name="Lampietro C."/>
            <person name="Lopez Roques C."/>
            <person name="Donnadieu C."/>
            <person name="Braasch I."/>
            <person name="Desvignes T."/>
            <person name="Postlethwait J."/>
            <person name="Bobe J."/>
            <person name="Guiguen Y."/>
        </authorList>
    </citation>
    <scope>NUCLEOTIDE SEQUENCE</scope>
    <source>
        <strain evidence="2">M-15738</strain>
        <tissue evidence="2">Blood</tissue>
    </source>
</reference>
<accession>A0AAV6GC19</accession>
<proteinExistence type="predicted"/>
<gene>
    <name evidence="2" type="ORF">AALO_G00161430</name>
</gene>
<dbReference type="Proteomes" id="UP000823561">
    <property type="component" value="Chromosome 12"/>
</dbReference>
<evidence type="ECO:0000256" key="1">
    <source>
        <dbReference type="SAM" id="SignalP"/>
    </source>
</evidence>
<sequence length="162" mass="17809">MYVTARWTLFGRIGSLPLLGVAASSRHTDCLGASMHQILQFEAQKLVILPSGPGQCSSHVLLLQCLHHEHLSNQFRATQSGQSQVPICCTMSVTLYSCASQQAGCPSSVLAHVYWVPHISSHQSFFFEPGFCFVLSSAYHHSLSQQTDSHPSCCLVELVRLH</sequence>
<feature type="chain" id="PRO_5043540498" description="Secreted protein" evidence="1">
    <location>
        <begin position="24"/>
        <end position="162"/>
    </location>
</feature>